<evidence type="ECO:0000256" key="1">
    <source>
        <dbReference type="SAM" id="MobiDB-lite"/>
    </source>
</evidence>
<dbReference type="EMBL" id="LGTL01000029">
    <property type="protein sequence ID" value="KPA74512.1"/>
    <property type="molecule type" value="Genomic_DNA"/>
</dbReference>
<accession>A0A0N0DRI5</accession>
<keyword evidence="3" id="KW-1185">Reference proteome</keyword>
<reference evidence="2 3" key="1">
    <citation type="submission" date="2015-07" db="EMBL/GenBank/DDBJ databases">
        <title>High-quality genome of monoxenous trypanosomatid Leptomonas pyrrhocoris.</title>
        <authorList>
            <person name="Flegontov P."/>
            <person name="Butenko A."/>
            <person name="Firsov S."/>
            <person name="Vlcek C."/>
            <person name="Logacheva M.D."/>
            <person name="Field M."/>
            <person name="Filatov D."/>
            <person name="Flegontova O."/>
            <person name="Gerasimov E."/>
            <person name="Jackson A.P."/>
            <person name="Kelly S."/>
            <person name="Opperdoes F."/>
            <person name="O'Reilly A."/>
            <person name="Votypka J."/>
            <person name="Yurchenko V."/>
            <person name="Lukes J."/>
        </authorList>
    </citation>
    <scope>NUCLEOTIDE SEQUENCE [LARGE SCALE GENOMIC DNA]</scope>
    <source>
        <strain evidence="2">H10</strain>
    </source>
</reference>
<dbReference type="EMBL" id="LGTL01000029">
    <property type="protein sequence ID" value="KPA74513.1"/>
    <property type="molecule type" value="Genomic_DNA"/>
</dbReference>
<name>A0A0N0DRI5_LEPPY</name>
<dbReference type="RefSeq" id="XP_015652952.1">
    <property type="nucleotide sequence ID" value="XM_015808499.1"/>
</dbReference>
<gene>
    <name evidence="2" type="ORF">ABB37_09173</name>
</gene>
<dbReference type="AlphaFoldDB" id="A0A0N0DRI5"/>
<dbReference type="GeneID" id="26909456"/>
<dbReference type="RefSeq" id="XP_015652950.1">
    <property type="nucleotide sequence ID" value="XM_015808497.1"/>
</dbReference>
<comment type="caution">
    <text evidence="2">The sequence shown here is derived from an EMBL/GenBank/DDBJ whole genome shotgun (WGS) entry which is preliminary data.</text>
</comment>
<dbReference type="VEuPathDB" id="TriTrypDB:LpyrH10_29_0880"/>
<dbReference type="Proteomes" id="UP000037923">
    <property type="component" value="Unassembled WGS sequence"/>
</dbReference>
<dbReference type="EMBL" id="LGTL01000029">
    <property type="protein sequence ID" value="KPA74511.1"/>
    <property type="molecule type" value="Genomic_DNA"/>
</dbReference>
<protein>
    <submittedName>
        <fullName evidence="2">Uncharacterized protein</fullName>
    </submittedName>
</protein>
<feature type="region of interest" description="Disordered" evidence="1">
    <location>
        <begin position="76"/>
        <end position="103"/>
    </location>
</feature>
<organism evidence="2 3">
    <name type="scientific">Leptomonas pyrrhocoris</name>
    <name type="common">Firebug parasite</name>
    <dbReference type="NCBI Taxonomy" id="157538"/>
    <lineage>
        <taxon>Eukaryota</taxon>
        <taxon>Discoba</taxon>
        <taxon>Euglenozoa</taxon>
        <taxon>Kinetoplastea</taxon>
        <taxon>Metakinetoplastina</taxon>
        <taxon>Trypanosomatida</taxon>
        <taxon>Trypanosomatidae</taxon>
        <taxon>Leishmaniinae</taxon>
        <taxon>Leptomonas</taxon>
    </lineage>
</organism>
<sequence length="144" mass="14613">MATAACPVEWHARPVELHVSHPHLPNSTSVTEALPSTVSASPDVALHAAGHILFFPVHGGPVVVAPLTVTVEEAKEPPATSADEAKGNVPKTESAATAATESVHLPDGVMQSAACGASAAVAAGEWTDAVDEEAMAFFGDEDDA</sequence>
<proteinExistence type="predicted"/>
<dbReference type="RefSeq" id="XP_015652951.1">
    <property type="nucleotide sequence ID" value="XM_015808498.1"/>
</dbReference>
<evidence type="ECO:0000313" key="3">
    <source>
        <dbReference type="Proteomes" id="UP000037923"/>
    </source>
</evidence>
<feature type="compositionally biased region" description="Low complexity" evidence="1">
    <location>
        <begin position="92"/>
        <end position="102"/>
    </location>
</feature>
<dbReference type="OrthoDB" id="260823at2759"/>
<evidence type="ECO:0000313" key="2">
    <source>
        <dbReference type="EMBL" id="KPA74511.1"/>
    </source>
</evidence>
<dbReference type="OMA" id="HILFFNA"/>